<protein>
    <submittedName>
        <fullName evidence="2">Uncharacterized protein</fullName>
    </submittedName>
</protein>
<gene>
    <name evidence="2" type="ORF">N7494_010292</name>
</gene>
<dbReference type="Proteomes" id="UP001220324">
    <property type="component" value="Unassembled WGS sequence"/>
</dbReference>
<reference evidence="2 3" key="1">
    <citation type="journal article" date="2023" name="IMA Fungus">
        <title>Comparative genomic study of the Penicillium genus elucidates a diverse pangenome and 15 lateral gene transfer events.</title>
        <authorList>
            <person name="Petersen C."/>
            <person name="Sorensen T."/>
            <person name="Nielsen M.R."/>
            <person name="Sondergaard T.E."/>
            <person name="Sorensen J.L."/>
            <person name="Fitzpatrick D.A."/>
            <person name="Frisvad J.C."/>
            <person name="Nielsen K.L."/>
        </authorList>
    </citation>
    <scope>NUCLEOTIDE SEQUENCE [LARGE SCALE GENOMIC DNA]</scope>
    <source>
        <strain evidence="2 3">IBT 35679</strain>
    </source>
</reference>
<sequence>MQARSPSPAPAPAPAPAPVNPARQLLQSAREQLGIQDPPAREQHKRLRLLPPHPPAPAPTEETLPPSHGLHFSDIFDVDADIYHIRSTPPEQEEEFFHEASEYSDDHDDHLSSNE</sequence>
<dbReference type="EMBL" id="JAQIZZ010000007">
    <property type="protein sequence ID" value="KAJ5533740.1"/>
    <property type="molecule type" value="Genomic_DNA"/>
</dbReference>
<evidence type="ECO:0000313" key="2">
    <source>
        <dbReference type="EMBL" id="KAJ5533740.1"/>
    </source>
</evidence>
<comment type="caution">
    <text evidence="2">The sequence shown here is derived from an EMBL/GenBank/DDBJ whole genome shotgun (WGS) entry which is preliminary data.</text>
</comment>
<feature type="region of interest" description="Disordered" evidence="1">
    <location>
        <begin position="1"/>
        <end position="72"/>
    </location>
</feature>
<keyword evidence="3" id="KW-1185">Reference proteome</keyword>
<accession>A0AAD6CRM8</accession>
<dbReference type="AlphaFoldDB" id="A0AAD6CRM8"/>
<organism evidence="2 3">
    <name type="scientific">Penicillium frequentans</name>
    <dbReference type="NCBI Taxonomy" id="3151616"/>
    <lineage>
        <taxon>Eukaryota</taxon>
        <taxon>Fungi</taxon>
        <taxon>Dikarya</taxon>
        <taxon>Ascomycota</taxon>
        <taxon>Pezizomycotina</taxon>
        <taxon>Eurotiomycetes</taxon>
        <taxon>Eurotiomycetidae</taxon>
        <taxon>Eurotiales</taxon>
        <taxon>Aspergillaceae</taxon>
        <taxon>Penicillium</taxon>
    </lineage>
</organism>
<feature type="compositionally biased region" description="Pro residues" evidence="1">
    <location>
        <begin position="7"/>
        <end position="19"/>
    </location>
</feature>
<evidence type="ECO:0000256" key="1">
    <source>
        <dbReference type="SAM" id="MobiDB-lite"/>
    </source>
</evidence>
<name>A0AAD6CRM8_9EURO</name>
<proteinExistence type="predicted"/>
<feature type="region of interest" description="Disordered" evidence="1">
    <location>
        <begin position="88"/>
        <end position="115"/>
    </location>
</feature>
<evidence type="ECO:0000313" key="3">
    <source>
        <dbReference type="Proteomes" id="UP001220324"/>
    </source>
</evidence>